<gene>
    <name evidence="3" type="primary">ZMYM5_0</name>
    <name evidence="3" type="ORF">Zm00014a_017217</name>
</gene>
<sequence length="265" mass="31015">MPRRKEPSGSEKRKKRKRVDDFIESQRGAMDKFVKSNSSASMNPNNELAIVVEEEEPGIEISEEEGNVDTDNFDDNNVSGAENPNISSEARTQPTNVDEEPVYTYDIYDPRNWDHLDNKAIDILVEKGPIREQGIEFPLDDASRHFSYTHYYRKLSNGDVHDRKWLVYSKHVDKVFCFCCKIFKTSGSKSQSFLAHDGYKNWRHISEKLKEHENSVDHISNMNRWNELRIKLQKEETIDKDLQKQISKEKERLRQVLLRIIAIVN</sequence>
<dbReference type="PANTHER" id="PTHR45749">
    <property type="match status" value="1"/>
</dbReference>
<organism evidence="3">
    <name type="scientific">Zea mays</name>
    <name type="common">Maize</name>
    <dbReference type="NCBI Taxonomy" id="4577"/>
    <lineage>
        <taxon>Eukaryota</taxon>
        <taxon>Viridiplantae</taxon>
        <taxon>Streptophyta</taxon>
        <taxon>Embryophyta</taxon>
        <taxon>Tracheophyta</taxon>
        <taxon>Spermatophyta</taxon>
        <taxon>Magnoliopsida</taxon>
        <taxon>Liliopsida</taxon>
        <taxon>Poales</taxon>
        <taxon>Poaceae</taxon>
        <taxon>PACMAD clade</taxon>
        <taxon>Panicoideae</taxon>
        <taxon>Andropogonodae</taxon>
        <taxon>Andropogoneae</taxon>
        <taxon>Tripsacinae</taxon>
        <taxon>Zea</taxon>
    </lineage>
</organism>
<evidence type="ECO:0000259" key="2">
    <source>
        <dbReference type="SMART" id="SM00597"/>
    </source>
</evidence>
<feature type="compositionally biased region" description="Polar residues" evidence="1">
    <location>
        <begin position="79"/>
        <end position="95"/>
    </location>
</feature>
<dbReference type="InterPro" id="IPR006580">
    <property type="entry name" value="Znf_TTF"/>
</dbReference>
<accession>A0A317YFN1</accession>
<dbReference type="Proteomes" id="UP000251960">
    <property type="component" value="Chromosome 1"/>
</dbReference>
<feature type="region of interest" description="Disordered" evidence="1">
    <location>
        <begin position="1"/>
        <end position="46"/>
    </location>
</feature>
<feature type="domain" description="TTF-type" evidence="2">
    <location>
        <begin position="150"/>
        <end position="237"/>
    </location>
</feature>
<dbReference type="SMART" id="SM00597">
    <property type="entry name" value="ZnF_TTF"/>
    <property type="match status" value="1"/>
</dbReference>
<feature type="compositionally biased region" description="Basic and acidic residues" evidence="1">
    <location>
        <begin position="1"/>
        <end position="11"/>
    </location>
</feature>
<dbReference type="PANTHER" id="PTHR45749:SF24">
    <property type="entry name" value="TTF-TYPE DOMAIN-CONTAINING PROTEIN"/>
    <property type="match status" value="1"/>
</dbReference>
<feature type="region of interest" description="Disordered" evidence="1">
    <location>
        <begin position="63"/>
        <end position="95"/>
    </location>
</feature>
<reference evidence="3" key="1">
    <citation type="journal article" date="2018" name="Nat. Genet.">
        <title>Extensive intraspecific gene order and gene structural variations between Mo17 and other maize genomes.</title>
        <authorList>
            <person name="Sun S."/>
            <person name="Zhou Y."/>
            <person name="Chen J."/>
            <person name="Shi J."/>
            <person name="Zhao H."/>
            <person name="Zhao H."/>
            <person name="Song W."/>
            <person name="Zhang M."/>
            <person name="Cui Y."/>
            <person name="Dong X."/>
            <person name="Liu H."/>
            <person name="Ma X."/>
            <person name="Jiao Y."/>
            <person name="Wang B."/>
            <person name="Wei X."/>
            <person name="Stein J.C."/>
            <person name="Glaubitz J.C."/>
            <person name="Lu F."/>
            <person name="Yu G."/>
            <person name="Liang C."/>
            <person name="Fengler K."/>
            <person name="Li B."/>
            <person name="Rafalski A."/>
            <person name="Schnable P.S."/>
            <person name="Ware D.H."/>
            <person name="Buckler E.S."/>
            <person name="Lai J."/>
        </authorList>
    </citation>
    <scope>NUCLEOTIDE SEQUENCE [LARGE SCALE GENOMIC DNA]</scope>
    <source>
        <tissue evidence="3">Seedling</tissue>
    </source>
</reference>
<dbReference type="AlphaFoldDB" id="A0A317YFN1"/>
<evidence type="ECO:0000256" key="1">
    <source>
        <dbReference type="SAM" id="MobiDB-lite"/>
    </source>
</evidence>
<feature type="compositionally biased region" description="Acidic residues" evidence="1">
    <location>
        <begin position="63"/>
        <end position="74"/>
    </location>
</feature>
<name>A0A317YFN1_MAIZE</name>
<proteinExistence type="predicted"/>
<feature type="compositionally biased region" description="Polar residues" evidence="1">
    <location>
        <begin position="35"/>
        <end position="46"/>
    </location>
</feature>
<dbReference type="EMBL" id="NCVQ01000001">
    <property type="protein sequence ID" value="PWZ56671.1"/>
    <property type="molecule type" value="Genomic_DNA"/>
</dbReference>
<comment type="caution">
    <text evidence="3">The sequence shown here is derived from an EMBL/GenBank/DDBJ whole genome shotgun (WGS) entry which is preliminary data.</text>
</comment>
<protein>
    <submittedName>
        <fullName evidence="3">Zinc finger MYM-type protein 5</fullName>
    </submittedName>
</protein>
<evidence type="ECO:0000313" key="3">
    <source>
        <dbReference type="EMBL" id="PWZ56671.1"/>
    </source>
</evidence>